<protein>
    <recommendedName>
        <fullName evidence="4">Mig1 protein</fullName>
    </recommendedName>
</protein>
<name>A0A5C3ENN9_9BASI</name>
<accession>A0A5C3ENN9</accession>
<evidence type="ECO:0008006" key="4">
    <source>
        <dbReference type="Google" id="ProtNLM"/>
    </source>
</evidence>
<keyword evidence="3" id="KW-1185">Reference proteome</keyword>
<feature type="chain" id="PRO_5022802005" description="Mig1 protein" evidence="1">
    <location>
        <begin position="21"/>
        <end position="123"/>
    </location>
</feature>
<proteinExistence type="predicted"/>
<evidence type="ECO:0000313" key="2">
    <source>
        <dbReference type="EMBL" id="SPO32112.1"/>
    </source>
</evidence>
<dbReference type="Proteomes" id="UP000324022">
    <property type="component" value="Unassembled WGS sequence"/>
</dbReference>
<evidence type="ECO:0000313" key="3">
    <source>
        <dbReference type="Proteomes" id="UP000324022"/>
    </source>
</evidence>
<keyword evidence="1" id="KW-0732">Signal</keyword>
<dbReference type="EMBL" id="OOIN01000043">
    <property type="protein sequence ID" value="SPO32112.1"/>
    <property type="molecule type" value="Genomic_DNA"/>
</dbReference>
<evidence type="ECO:0000256" key="1">
    <source>
        <dbReference type="SAM" id="SignalP"/>
    </source>
</evidence>
<reference evidence="2 3" key="1">
    <citation type="submission" date="2018-03" db="EMBL/GenBank/DDBJ databases">
        <authorList>
            <person name="Guldener U."/>
        </authorList>
    </citation>
    <scope>NUCLEOTIDE SEQUENCE [LARGE SCALE GENOMIC DNA]</scope>
    <source>
        <strain evidence="2 3">NBRC100155</strain>
    </source>
</reference>
<feature type="signal peptide" evidence="1">
    <location>
        <begin position="1"/>
        <end position="20"/>
    </location>
</feature>
<organism evidence="2 3">
    <name type="scientific">Ustilago trichophora</name>
    <dbReference type="NCBI Taxonomy" id="86804"/>
    <lineage>
        <taxon>Eukaryota</taxon>
        <taxon>Fungi</taxon>
        <taxon>Dikarya</taxon>
        <taxon>Basidiomycota</taxon>
        <taxon>Ustilaginomycotina</taxon>
        <taxon>Ustilaginomycetes</taxon>
        <taxon>Ustilaginales</taxon>
        <taxon>Ustilaginaceae</taxon>
        <taxon>Ustilago</taxon>
    </lineage>
</organism>
<gene>
    <name evidence="2" type="ORF">UTRI_02669</name>
</gene>
<sequence length="123" mass="13501">MKLFFFAIVSAAAFMGMVLGQIIGDIPYSTLCGNNPQGPGGIHWVCFEQNTREQIAFDVDGGKMVLDPNDVKGVAVYLKHPSDWFTLKSGFKNINVKWFAEEGCVLLSGDINRKACKGEVVQI</sequence>
<dbReference type="AlphaFoldDB" id="A0A5C3ENN9"/>